<sequence length="716" mass="80056">MSFGFLPIMNHHISMISFSLIAYIGPGAGFALAGSFMAVFGAVVSAISMVLLWPLRRVLRVLLRKRPPRKPRFQRVVILGLDGLDHKLTQQMLAAGKLPNLAKLQATGSFQSLRSTLPPISPVAWSTFQTGVNPGKHNIFDFLTPDETTYQPKLSSVEIRSASKSIGLGPLRWNYSKPDVRMLRKSKPFWSLLSDYGVFNSIIRVPITFPPEKLRGVQLSAMCVPDLRGTQGTFSQYTTQAREDRLKTGGEVHYVQRHGDRLDCHLLGPPSSNPRDKGALKLPFQLRIIDKNSAWLTIGGAKHRLTQGEYTDWIQVSFRASWAVSVHGVCRFMLLSTEPDFELYVTPINIDPEHPAMAIGYPAVYPIYLAKRQGPYATLGLAEDTWGLSEQVLNDEHFLRQCMDIDVERETMFFDSLDKVRQGLCVCVFDGVDRMQHMFWRYHDKSHPARPAIIPPVLEDAVEDLYARMDELVGRTLDKCAGTDTMLMVLSDHGFNTFRRGVDLNRWLEENGYLVVDDARRGEDYLAGVDWSRTKAFAIGLTGIFINLRGKFEQGVVAPGEEAEALRAQIAQQLAQATDPQTDVKAVRRVYEAVKAYRGPYKENAPDLIVGYESGYRVSWDAAVGRTSREIFHDNTKAWSGDHCVDPAVVPGVLFCNHAISTQTPRLLDLAPTVLDLFGCPIPDYMDGEPLTFEEAQIPTAEFTPAPIETPQKVAS</sequence>
<dbReference type="Proteomes" id="UP000004358">
    <property type="component" value="Unassembled WGS sequence"/>
</dbReference>
<dbReference type="SUPFAM" id="SSF53649">
    <property type="entry name" value="Alkaline phosphatase-like"/>
    <property type="match status" value="1"/>
</dbReference>
<evidence type="ECO:0000313" key="3">
    <source>
        <dbReference type="Proteomes" id="UP000004358"/>
    </source>
</evidence>
<dbReference type="InterPro" id="IPR002591">
    <property type="entry name" value="Phosphodiest/P_Trfase"/>
</dbReference>
<gene>
    <name evidence="2" type="ORF">DSM3645_26774</name>
</gene>
<dbReference type="Pfam" id="PF01663">
    <property type="entry name" value="Phosphodiest"/>
    <property type="match status" value="2"/>
</dbReference>
<evidence type="ECO:0000313" key="2">
    <source>
        <dbReference type="EMBL" id="EAQ78556.1"/>
    </source>
</evidence>
<reference evidence="2 3" key="1">
    <citation type="submission" date="2006-02" db="EMBL/GenBank/DDBJ databases">
        <authorList>
            <person name="Amann R."/>
            <person name="Ferriera S."/>
            <person name="Johnson J."/>
            <person name="Kravitz S."/>
            <person name="Halpern A."/>
            <person name="Remington K."/>
            <person name="Beeson K."/>
            <person name="Tran B."/>
            <person name="Rogers Y.-H."/>
            <person name="Friedman R."/>
            <person name="Venter J.C."/>
        </authorList>
    </citation>
    <scope>NUCLEOTIDE SEQUENCE [LARGE SCALE GENOMIC DNA]</scope>
    <source>
        <strain evidence="2 3">DSM 3645</strain>
    </source>
</reference>
<keyword evidence="1" id="KW-0472">Membrane</keyword>
<dbReference type="Gene3D" id="3.40.720.10">
    <property type="entry name" value="Alkaline Phosphatase, subunit A"/>
    <property type="match status" value="2"/>
</dbReference>
<keyword evidence="1" id="KW-0812">Transmembrane</keyword>
<feature type="transmembrane region" description="Helical" evidence="1">
    <location>
        <begin position="36"/>
        <end position="55"/>
    </location>
</feature>
<dbReference type="RefSeq" id="WP_002653249.1">
    <property type="nucleotide sequence ID" value="NZ_CH672376.1"/>
</dbReference>
<dbReference type="HOGENOM" id="CLU_390148_0_0_0"/>
<dbReference type="AlphaFoldDB" id="A3ZY21"/>
<feature type="transmembrane region" description="Helical" evidence="1">
    <location>
        <begin position="12"/>
        <end position="30"/>
    </location>
</feature>
<accession>A3ZY21</accession>
<protein>
    <recommendedName>
        <fullName evidence="4">Nucleotide pyrophosphatase</fullName>
    </recommendedName>
</protein>
<evidence type="ECO:0000256" key="1">
    <source>
        <dbReference type="SAM" id="Phobius"/>
    </source>
</evidence>
<organism evidence="2 3">
    <name type="scientific">Blastopirellula marina DSM 3645</name>
    <dbReference type="NCBI Taxonomy" id="314230"/>
    <lineage>
        <taxon>Bacteria</taxon>
        <taxon>Pseudomonadati</taxon>
        <taxon>Planctomycetota</taxon>
        <taxon>Planctomycetia</taxon>
        <taxon>Pirellulales</taxon>
        <taxon>Pirellulaceae</taxon>
        <taxon>Blastopirellula</taxon>
    </lineage>
</organism>
<name>A3ZY21_9BACT</name>
<dbReference type="InterPro" id="IPR017850">
    <property type="entry name" value="Alkaline_phosphatase_core_sf"/>
</dbReference>
<evidence type="ECO:0008006" key="4">
    <source>
        <dbReference type="Google" id="ProtNLM"/>
    </source>
</evidence>
<proteinExistence type="predicted"/>
<dbReference type="OrthoDB" id="228738at2"/>
<dbReference type="EMBL" id="AANZ01000020">
    <property type="protein sequence ID" value="EAQ78556.1"/>
    <property type="molecule type" value="Genomic_DNA"/>
</dbReference>
<dbReference type="eggNOG" id="COG3379">
    <property type="taxonomic scope" value="Bacteria"/>
</dbReference>
<keyword evidence="1" id="KW-1133">Transmembrane helix</keyword>
<comment type="caution">
    <text evidence="2">The sequence shown here is derived from an EMBL/GenBank/DDBJ whole genome shotgun (WGS) entry which is preliminary data.</text>
</comment>
<dbReference type="STRING" id="314230.DSM3645_26774"/>